<evidence type="ECO:0000256" key="3">
    <source>
        <dbReference type="ARBA" id="ARBA00022448"/>
    </source>
</evidence>
<protein>
    <submittedName>
        <fullName evidence="15">HAD family hydrolase</fullName>
    </submittedName>
</protein>
<dbReference type="PANTHER" id="PTHR43520:SF5">
    <property type="entry name" value="CATION-TRANSPORTING P-TYPE ATPASE-RELATED"/>
    <property type="match status" value="1"/>
</dbReference>
<evidence type="ECO:0000313" key="16">
    <source>
        <dbReference type="Proteomes" id="UP000263900"/>
    </source>
</evidence>
<dbReference type="PROSITE" id="PS50846">
    <property type="entry name" value="HMA_2"/>
    <property type="match status" value="1"/>
</dbReference>
<keyword evidence="5" id="KW-0597">Phosphoprotein</keyword>
<dbReference type="Proteomes" id="UP000263900">
    <property type="component" value="Chromosome"/>
</dbReference>
<dbReference type="Gene3D" id="2.70.150.10">
    <property type="entry name" value="Calcium-transporting ATPase, cytoplasmic transduction domain A"/>
    <property type="match status" value="1"/>
</dbReference>
<dbReference type="Pfam" id="PF00702">
    <property type="entry name" value="Hydrolase"/>
    <property type="match status" value="1"/>
</dbReference>
<dbReference type="AlphaFoldDB" id="A0A3B7MU75"/>
<dbReference type="GO" id="GO:0055070">
    <property type="term" value="P:copper ion homeostasis"/>
    <property type="evidence" value="ECO:0007669"/>
    <property type="project" value="TreeGrafter"/>
</dbReference>
<keyword evidence="7" id="KW-0479">Metal-binding</keyword>
<evidence type="ECO:0000256" key="8">
    <source>
        <dbReference type="ARBA" id="ARBA00022842"/>
    </source>
</evidence>
<feature type="domain" description="HMA" evidence="14">
    <location>
        <begin position="91"/>
        <end position="157"/>
    </location>
</feature>
<dbReference type="Gene3D" id="3.40.1110.10">
    <property type="entry name" value="Calcium-transporting ATPase, cytoplasmic domain N"/>
    <property type="match status" value="1"/>
</dbReference>
<feature type="transmembrane region" description="Helical" evidence="13">
    <location>
        <begin position="766"/>
        <end position="785"/>
    </location>
</feature>
<evidence type="ECO:0000256" key="13">
    <source>
        <dbReference type="SAM" id="Phobius"/>
    </source>
</evidence>
<evidence type="ECO:0000256" key="9">
    <source>
        <dbReference type="ARBA" id="ARBA00022967"/>
    </source>
</evidence>
<dbReference type="RefSeq" id="WP_119049918.1">
    <property type="nucleotide sequence ID" value="NZ_CP032157.1"/>
</dbReference>
<keyword evidence="9" id="KW-1278">Translocase</keyword>
<feature type="transmembrane region" description="Helical" evidence="13">
    <location>
        <begin position="448"/>
        <end position="471"/>
    </location>
</feature>
<feature type="transmembrane region" description="Helical" evidence="13">
    <location>
        <begin position="424"/>
        <end position="442"/>
    </location>
</feature>
<dbReference type="SUPFAM" id="SSF81653">
    <property type="entry name" value="Calcium ATPase, transduction domain A"/>
    <property type="match status" value="1"/>
</dbReference>
<evidence type="ECO:0000256" key="4">
    <source>
        <dbReference type="ARBA" id="ARBA00022475"/>
    </source>
</evidence>
<evidence type="ECO:0000256" key="5">
    <source>
        <dbReference type="ARBA" id="ARBA00022553"/>
    </source>
</evidence>
<dbReference type="InterPro" id="IPR036163">
    <property type="entry name" value="HMA_dom_sf"/>
</dbReference>
<keyword evidence="8" id="KW-0460">Magnesium</keyword>
<dbReference type="InterPro" id="IPR023214">
    <property type="entry name" value="HAD_sf"/>
</dbReference>
<gene>
    <name evidence="15" type="ORF">D3H65_08570</name>
</gene>
<dbReference type="InterPro" id="IPR059000">
    <property type="entry name" value="ATPase_P-type_domA"/>
</dbReference>
<dbReference type="Pfam" id="PF00122">
    <property type="entry name" value="E1-E2_ATPase"/>
    <property type="match status" value="1"/>
</dbReference>
<keyword evidence="4" id="KW-1003">Cell membrane</keyword>
<dbReference type="InterPro" id="IPR021993">
    <property type="entry name" value="ATPase-cat-bd"/>
</dbReference>
<dbReference type="InterPro" id="IPR023299">
    <property type="entry name" value="ATPase_P-typ_cyto_dom_N"/>
</dbReference>
<dbReference type="Gene3D" id="3.40.50.1000">
    <property type="entry name" value="HAD superfamily/HAD-like"/>
    <property type="match status" value="1"/>
</dbReference>
<dbReference type="SUPFAM" id="SSF56784">
    <property type="entry name" value="HAD-like"/>
    <property type="match status" value="1"/>
</dbReference>
<dbReference type="KEGG" id="pseg:D3H65_08570"/>
<evidence type="ECO:0000256" key="12">
    <source>
        <dbReference type="ARBA" id="ARBA00023136"/>
    </source>
</evidence>
<dbReference type="InterPro" id="IPR036412">
    <property type="entry name" value="HAD-like_sf"/>
</dbReference>
<dbReference type="InterPro" id="IPR001757">
    <property type="entry name" value="P_typ_ATPase"/>
</dbReference>
<feature type="transmembrane region" description="Helical" evidence="13">
    <location>
        <begin position="739"/>
        <end position="760"/>
    </location>
</feature>
<dbReference type="GO" id="GO:0043682">
    <property type="term" value="F:P-type divalent copper transporter activity"/>
    <property type="evidence" value="ECO:0007669"/>
    <property type="project" value="TreeGrafter"/>
</dbReference>
<evidence type="ECO:0000256" key="1">
    <source>
        <dbReference type="ARBA" id="ARBA00004651"/>
    </source>
</evidence>
<dbReference type="InterPro" id="IPR018303">
    <property type="entry name" value="ATPase_P-typ_P_site"/>
</dbReference>
<dbReference type="GO" id="GO:0005524">
    <property type="term" value="F:ATP binding"/>
    <property type="evidence" value="ECO:0007669"/>
    <property type="project" value="InterPro"/>
</dbReference>
<accession>A0A3B7MU75</accession>
<evidence type="ECO:0000313" key="15">
    <source>
        <dbReference type="EMBL" id="AXY74031.1"/>
    </source>
</evidence>
<dbReference type="EMBL" id="CP032157">
    <property type="protein sequence ID" value="AXY74031.1"/>
    <property type="molecule type" value="Genomic_DNA"/>
</dbReference>
<evidence type="ECO:0000256" key="6">
    <source>
        <dbReference type="ARBA" id="ARBA00022692"/>
    </source>
</evidence>
<feature type="transmembrane region" description="Helical" evidence="13">
    <location>
        <begin position="242"/>
        <end position="261"/>
    </location>
</feature>
<dbReference type="NCBIfam" id="TIGR01494">
    <property type="entry name" value="ATPase_P-type"/>
    <property type="match status" value="1"/>
</dbReference>
<dbReference type="PROSITE" id="PS00154">
    <property type="entry name" value="ATPASE_E1_E2"/>
    <property type="match status" value="1"/>
</dbReference>
<keyword evidence="16" id="KW-1185">Reference proteome</keyword>
<keyword evidence="6 13" id="KW-0812">Transmembrane</keyword>
<reference evidence="15 16" key="1">
    <citation type="submission" date="2018-09" db="EMBL/GenBank/DDBJ databases">
        <title>Genome sequencing of strain 6GH32-13.</title>
        <authorList>
            <person name="Weon H.-Y."/>
            <person name="Heo J."/>
            <person name="Kwon S.-W."/>
        </authorList>
    </citation>
    <scope>NUCLEOTIDE SEQUENCE [LARGE SCALE GENOMIC DNA]</scope>
    <source>
        <strain evidence="15 16">5GH32-13</strain>
    </source>
</reference>
<keyword evidence="12 13" id="KW-0472">Membrane</keyword>
<comment type="similarity">
    <text evidence="2">Belongs to the cation transport ATPase (P-type) (TC 3.A.3) family. Type IB subfamily.</text>
</comment>
<name>A0A3B7MU75_9BACT</name>
<dbReference type="OrthoDB" id="614385at2"/>
<dbReference type="CDD" id="cd00371">
    <property type="entry name" value="HMA"/>
    <property type="match status" value="1"/>
</dbReference>
<evidence type="ECO:0000259" key="14">
    <source>
        <dbReference type="PROSITE" id="PS50846"/>
    </source>
</evidence>
<dbReference type="GO" id="GO:0016887">
    <property type="term" value="F:ATP hydrolysis activity"/>
    <property type="evidence" value="ECO:0007669"/>
    <property type="project" value="InterPro"/>
</dbReference>
<dbReference type="InterPro" id="IPR023298">
    <property type="entry name" value="ATPase_P-typ_TM_dom_sf"/>
</dbReference>
<keyword evidence="3" id="KW-0813">Transport</keyword>
<comment type="subcellular location">
    <subcellularLocation>
        <location evidence="1">Cell membrane</location>
        <topology evidence="1">Multi-pass membrane protein</topology>
    </subcellularLocation>
</comment>
<dbReference type="SUPFAM" id="SSF55008">
    <property type="entry name" value="HMA, heavy metal-associated domain"/>
    <property type="match status" value="1"/>
</dbReference>
<keyword evidence="15" id="KW-0378">Hydrolase</keyword>
<feature type="transmembrane region" description="Helical" evidence="13">
    <location>
        <begin position="209"/>
        <end position="230"/>
    </location>
</feature>
<dbReference type="PRINTS" id="PR00119">
    <property type="entry name" value="CATATPASE"/>
</dbReference>
<dbReference type="PRINTS" id="PR00943">
    <property type="entry name" value="CUATPASE"/>
</dbReference>
<dbReference type="InterPro" id="IPR006121">
    <property type="entry name" value="HMA_dom"/>
</dbReference>
<sequence>MLPTNHTGLQCAHCGEECPDEGISLAGVHFCCAGCRSVYQLINQQGLCDYYALNRQPGASQQIPVRKDKFAFLDDSRIIQKLISFQNNEQTRVTFYLPHIHCSSCLYLLEHLHKLQPGVLAARVNFTRKEIQIDINHQVVSLRRIAELLTQIGYEPYISLADLNGARPPQDKKYIKQLGVAGFSFANIMLLSFPEYFGLAASEQHLQGIFRMLNLVLALPVVLYSAIPFYESAWKSLRHRFLNIDAPIVLAIFITFGRSLYEVLSGTGGGYFDSMTGIVFFMLAGKVLQDKTYRQLSFERDYTSYFPISVTVVADDREMAVALPVVKPGDTLRIHSEELIPADGILTRGNALIDYSFVTGESMAIPKDMGEIVYAGGRQKGGTIEVLVTREVAQSYLTRLWNQDALRRKQPKEQSSFVHLISRYFTYVLFGLAAIAALYWWINDPSRIANAVTAMLIVACPCALLLSGTFTQGNILRILGRNQFYLRDAQVIEDIAKADHIVFDKTGTLTTVQDMNVGYEGERLSNDQLKMIAAVAAQTNHPLTRALCSWLPHDPSLQVEAFREIPGEGVAGIVNDTLIQLGSAFYAKNVHPSNTGGSRVYINWNYASKGCFVFTSHYRDEVPELVKKLRKHYRLSLVSGDNNREEKNLRRLFAHNSTLLFNQRPEDKLRHVEQLQKMGKRVMVIGDGLNDAGALRQADAGIALTEDTNNFTPASDAILEAAQLSKLPKFIRLCKANRYIIMASFFLSIVYNVIGLYFAVQGTLSPLIAAILMPASSLSILLVTFGSSRLVANQLDL</sequence>
<keyword evidence="10 13" id="KW-1133">Transmembrane helix</keyword>
<organism evidence="15 16">
    <name type="scientific">Paraflavitalea soli</name>
    <dbReference type="NCBI Taxonomy" id="2315862"/>
    <lineage>
        <taxon>Bacteria</taxon>
        <taxon>Pseudomonadati</taxon>
        <taxon>Bacteroidota</taxon>
        <taxon>Chitinophagia</taxon>
        <taxon>Chitinophagales</taxon>
        <taxon>Chitinophagaceae</taxon>
        <taxon>Paraflavitalea</taxon>
    </lineage>
</organism>
<evidence type="ECO:0000256" key="7">
    <source>
        <dbReference type="ARBA" id="ARBA00022723"/>
    </source>
</evidence>
<keyword evidence="11" id="KW-0406">Ion transport</keyword>
<proteinExistence type="inferred from homology"/>
<dbReference type="InterPro" id="IPR008250">
    <property type="entry name" value="ATPase_P-typ_transduc_dom_A_sf"/>
</dbReference>
<feature type="transmembrane region" description="Helical" evidence="13">
    <location>
        <begin position="267"/>
        <end position="288"/>
    </location>
</feature>
<evidence type="ECO:0000256" key="10">
    <source>
        <dbReference type="ARBA" id="ARBA00022989"/>
    </source>
</evidence>
<dbReference type="GO" id="GO:0005886">
    <property type="term" value="C:plasma membrane"/>
    <property type="evidence" value="ECO:0007669"/>
    <property type="project" value="UniProtKB-SubCell"/>
</dbReference>
<dbReference type="GO" id="GO:0005507">
    <property type="term" value="F:copper ion binding"/>
    <property type="evidence" value="ECO:0007669"/>
    <property type="project" value="TreeGrafter"/>
</dbReference>
<dbReference type="Gene3D" id="3.30.70.100">
    <property type="match status" value="1"/>
</dbReference>
<evidence type="ECO:0000256" key="2">
    <source>
        <dbReference type="ARBA" id="ARBA00006024"/>
    </source>
</evidence>
<feature type="transmembrane region" description="Helical" evidence="13">
    <location>
        <begin position="178"/>
        <end position="197"/>
    </location>
</feature>
<dbReference type="Pfam" id="PF12156">
    <property type="entry name" value="ATPase-cat_bd"/>
    <property type="match status" value="1"/>
</dbReference>
<evidence type="ECO:0000256" key="11">
    <source>
        <dbReference type="ARBA" id="ARBA00023065"/>
    </source>
</evidence>
<dbReference type="SUPFAM" id="SSF81665">
    <property type="entry name" value="Calcium ATPase, transmembrane domain M"/>
    <property type="match status" value="1"/>
</dbReference>
<dbReference type="PANTHER" id="PTHR43520">
    <property type="entry name" value="ATP7, ISOFORM B"/>
    <property type="match status" value="1"/>
</dbReference>